<proteinExistence type="predicted"/>
<name>A0A1I4EEB2_9ACTN</name>
<dbReference type="AlphaFoldDB" id="A0A1I4EEB2"/>
<feature type="region of interest" description="Disordered" evidence="1">
    <location>
        <begin position="33"/>
        <end position="78"/>
    </location>
</feature>
<dbReference type="Pfam" id="PF19655">
    <property type="entry name" value="DUF6158"/>
    <property type="match status" value="1"/>
</dbReference>
<reference evidence="3" key="1">
    <citation type="submission" date="2016-10" db="EMBL/GenBank/DDBJ databases">
        <authorList>
            <person name="Varghese N."/>
            <person name="Submissions S."/>
        </authorList>
    </citation>
    <scope>NUCLEOTIDE SEQUENCE [LARGE SCALE GENOMIC DNA]</scope>
    <source>
        <strain evidence="3">CGMCC 4.2126</strain>
    </source>
</reference>
<evidence type="ECO:0000313" key="2">
    <source>
        <dbReference type="EMBL" id="SFL04102.1"/>
    </source>
</evidence>
<dbReference type="EMBL" id="FOQY01000049">
    <property type="protein sequence ID" value="SFL04102.1"/>
    <property type="molecule type" value="Genomic_DNA"/>
</dbReference>
<evidence type="ECO:0000256" key="1">
    <source>
        <dbReference type="SAM" id="MobiDB-lite"/>
    </source>
</evidence>
<feature type="compositionally biased region" description="Basic and acidic residues" evidence="1">
    <location>
        <begin position="43"/>
        <end position="71"/>
    </location>
</feature>
<accession>A0A1I4EEB2</accession>
<dbReference type="RefSeq" id="WP_093891869.1">
    <property type="nucleotide sequence ID" value="NZ_FOQY01000049.1"/>
</dbReference>
<dbReference type="GeneID" id="96303361"/>
<dbReference type="InterPro" id="IPR046156">
    <property type="entry name" value="DUF6158"/>
</dbReference>
<gene>
    <name evidence="2" type="ORF">SAMN05216275_14941</name>
</gene>
<dbReference type="Proteomes" id="UP000199111">
    <property type="component" value="Unassembled WGS sequence"/>
</dbReference>
<keyword evidence="3" id="KW-1185">Reference proteome</keyword>
<sequence>MTMGIDPMDLAEDDLLRELRHLHATRTETLLHGSADALANHTTRTEELEGEYLRRHPERDVDPERLRDGARRRQGAGS</sequence>
<organism evidence="2 3">
    <name type="scientific">Streptosporangium canum</name>
    <dbReference type="NCBI Taxonomy" id="324952"/>
    <lineage>
        <taxon>Bacteria</taxon>
        <taxon>Bacillati</taxon>
        <taxon>Actinomycetota</taxon>
        <taxon>Actinomycetes</taxon>
        <taxon>Streptosporangiales</taxon>
        <taxon>Streptosporangiaceae</taxon>
        <taxon>Streptosporangium</taxon>
    </lineage>
</organism>
<evidence type="ECO:0000313" key="3">
    <source>
        <dbReference type="Proteomes" id="UP000199111"/>
    </source>
</evidence>
<protein>
    <submittedName>
        <fullName evidence="2">Uncharacterized protein</fullName>
    </submittedName>
</protein>